<protein>
    <submittedName>
        <fullName evidence="1">Uncharacterized protein</fullName>
    </submittedName>
</protein>
<name>A0A0M4HH06_9MICO</name>
<evidence type="ECO:0000313" key="2">
    <source>
        <dbReference type="Proteomes" id="UP000503164"/>
    </source>
</evidence>
<accession>A0A0M4HH06</accession>
<gene>
    <name evidence="1" type="ORF">GW570_15005</name>
</gene>
<dbReference type="Proteomes" id="UP000503164">
    <property type="component" value="Plasmid pCM2_1101"/>
</dbReference>
<proteinExistence type="predicted"/>
<reference evidence="1 2" key="1">
    <citation type="journal article" date="2020" name="Mol. Plant Pathol.">
        <title>Plasmid composition and the chpG gene determine the virulence level of Clavibacter capsici natural isolates in pepper.</title>
        <authorList>
            <person name="Hwang I.S."/>
            <person name="Lee H.M."/>
            <person name="Oh E.J."/>
            <person name="Lee S."/>
            <person name="Heu S."/>
            <person name="Oh C.S."/>
        </authorList>
    </citation>
    <scope>NUCLEOTIDE SEQUENCE [LARGE SCALE GENOMIC DNA]</scope>
    <source>
        <strain evidence="1 2">1101</strain>
    </source>
</reference>
<organism evidence="1 2">
    <name type="scientific">Clavibacter capsici</name>
    <dbReference type="NCBI Taxonomy" id="1874630"/>
    <lineage>
        <taxon>Bacteria</taxon>
        <taxon>Bacillati</taxon>
        <taxon>Actinomycetota</taxon>
        <taxon>Actinomycetes</taxon>
        <taxon>Micrococcales</taxon>
        <taxon>Microbacteriaceae</taxon>
        <taxon>Clavibacter</taxon>
    </lineage>
</organism>
<dbReference type="KEGG" id="ccap:AES38_14830"/>
<keyword evidence="1" id="KW-0614">Plasmid</keyword>
<geneLocation type="plasmid" evidence="1 2">
    <name>pCM2_1101</name>
</geneLocation>
<dbReference type="EMBL" id="CP048050">
    <property type="protein sequence ID" value="QIS46489.1"/>
    <property type="molecule type" value="Genomic_DNA"/>
</dbReference>
<dbReference type="AlphaFoldDB" id="A0A0M4HH06"/>
<sequence length="116" mass="12177">MWDAVVSGAVARSPRFVLALDRAGVVVAQAYCMPSQAQDGMDTMRLWLMIGAGFAGVVSLVMLGVGLLFQHQHHDGGQMMGKLSRWMLGSILVTAASGIAAVFVGHYSGACTPIPT</sequence>
<evidence type="ECO:0000313" key="1">
    <source>
        <dbReference type="EMBL" id="QIS46489.1"/>
    </source>
</evidence>
<keyword evidence="2" id="KW-1185">Reference proteome</keyword>